<comment type="caution">
    <text evidence="2">The sequence shown here is derived from an EMBL/GenBank/DDBJ whole genome shotgun (WGS) entry which is preliminary data.</text>
</comment>
<sequence length="67" mass="6862">MNRDQGNIDQSTAEPAEGPADLPPPQTRSPRAAPSKDAPRSPLDPPGVSGGTAGTGGDNKVQDELDR</sequence>
<evidence type="ECO:0000256" key="1">
    <source>
        <dbReference type="SAM" id="MobiDB-lite"/>
    </source>
</evidence>
<feature type="compositionally biased region" description="Polar residues" evidence="1">
    <location>
        <begin position="1"/>
        <end position="13"/>
    </location>
</feature>
<evidence type="ECO:0000313" key="3">
    <source>
        <dbReference type="Proteomes" id="UP000776276"/>
    </source>
</evidence>
<gene>
    <name evidence="2" type="ORF">KOF26_16590</name>
</gene>
<dbReference type="EMBL" id="JAHKRT010000010">
    <property type="protein sequence ID" value="MBU3079476.1"/>
    <property type="molecule type" value="Genomic_DNA"/>
</dbReference>
<dbReference type="Proteomes" id="UP000776276">
    <property type="component" value="Unassembled WGS sequence"/>
</dbReference>
<feature type="compositionally biased region" description="Gly residues" evidence="1">
    <location>
        <begin position="48"/>
        <end position="57"/>
    </location>
</feature>
<evidence type="ECO:0000313" key="2">
    <source>
        <dbReference type="EMBL" id="MBU3079476.1"/>
    </source>
</evidence>
<proteinExistence type="predicted"/>
<feature type="region of interest" description="Disordered" evidence="1">
    <location>
        <begin position="1"/>
        <end position="67"/>
    </location>
</feature>
<reference evidence="2 3" key="1">
    <citation type="submission" date="2021-06" db="EMBL/GenBank/DDBJ databases">
        <title>Sphingomonas sp. XMGL2, whole genome shotgun sequencing project.</title>
        <authorList>
            <person name="Zhao G."/>
            <person name="Shen L."/>
        </authorList>
    </citation>
    <scope>NUCLEOTIDE SEQUENCE [LARGE SCALE GENOMIC DNA]</scope>
    <source>
        <strain evidence="2 3">XMGL2</strain>
    </source>
</reference>
<name>A0ABS6BPZ4_9SPHN</name>
<keyword evidence="3" id="KW-1185">Reference proteome</keyword>
<dbReference type="RefSeq" id="WP_216327759.1">
    <property type="nucleotide sequence ID" value="NZ_JAHKRT010000010.1"/>
</dbReference>
<protein>
    <submittedName>
        <fullName evidence="2">Uncharacterized protein</fullName>
    </submittedName>
</protein>
<organism evidence="2 3">
    <name type="scientific">Sphingomonas quercus</name>
    <dbReference type="NCBI Taxonomy" id="2842451"/>
    <lineage>
        <taxon>Bacteria</taxon>
        <taxon>Pseudomonadati</taxon>
        <taxon>Pseudomonadota</taxon>
        <taxon>Alphaproteobacteria</taxon>
        <taxon>Sphingomonadales</taxon>
        <taxon>Sphingomonadaceae</taxon>
        <taxon>Sphingomonas</taxon>
    </lineage>
</organism>
<accession>A0ABS6BPZ4</accession>